<evidence type="ECO:0000256" key="3">
    <source>
        <dbReference type="ARBA" id="ARBA00022840"/>
    </source>
</evidence>
<keyword evidence="3 5" id="KW-0067">ATP-binding</keyword>
<name>A0ABP9MXJ3_9GAMM</name>
<dbReference type="InterPro" id="IPR027417">
    <property type="entry name" value="P-loop_NTPase"/>
</dbReference>
<feature type="binding site" evidence="5">
    <location>
        <begin position="12"/>
        <end position="17"/>
    </location>
    <ligand>
        <name>ATP</name>
        <dbReference type="ChEBI" id="CHEBI:30616"/>
    </ligand>
</feature>
<accession>A0ABP9MXJ3</accession>
<dbReference type="EC" id="2.7.1.24" evidence="5 6"/>
<evidence type="ECO:0000256" key="5">
    <source>
        <dbReference type="HAMAP-Rule" id="MF_00376"/>
    </source>
</evidence>
<evidence type="ECO:0000313" key="8">
    <source>
        <dbReference type="Proteomes" id="UP001500171"/>
    </source>
</evidence>
<dbReference type="InterPro" id="IPR001977">
    <property type="entry name" value="Depp_CoAkinase"/>
</dbReference>
<sequence length="201" mass="22632">MPYIVALSGGIASGKSTVANLFSQLGVPIVDADIIARQVVKKETFALSQITEHFGRQILLADGELNRAKLRDIIFHSEQQRQWINQLLHPIIQQETQQQIAQINYPYVIWAVPLLIENNLQQYANRVLIIDTPPDLQLARLLKRDNISENLAKSMLSSQISNAQRVSFADDVIVNDGHTSALTSQVEHLHTKYLKLSQNCN</sequence>
<protein>
    <recommendedName>
        <fullName evidence="5 6">Dephospho-CoA kinase</fullName>
        <ecNumber evidence="5 6">2.7.1.24</ecNumber>
    </recommendedName>
    <alternativeName>
        <fullName evidence="5">Dephosphocoenzyme A kinase</fullName>
    </alternativeName>
</protein>
<evidence type="ECO:0000313" key="7">
    <source>
        <dbReference type="EMBL" id="GAA5104079.1"/>
    </source>
</evidence>
<keyword evidence="5 7" id="KW-0418">Kinase</keyword>
<dbReference type="SUPFAM" id="SSF52540">
    <property type="entry name" value="P-loop containing nucleoside triphosphate hydrolases"/>
    <property type="match status" value="1"/>
</dbReference>
<dbReference type="Proteomes" id="UP001500171">
    <property type="component" value="Unassembled WGS sequence"/>
</dbReference>
<dbReference type="PANTHER" id="PTHR10695">
    <property type="entry name" value="DEPHOSPHO-COA KINASE-RELATED"/>
    <property type="match status" value="1"/>
</dbReference>
<dbReference type="NCBIfam" id="TIGR00152">
    <property type="entry name" value="dephospho-CoA kinase"/>
    <property type="match status" value="1"/>
</dbReference>
<dbReference type="PRINTS" id="PR00988">
    <property type="entry name" value="URIDINKINASE"/>
</dbReference>
<dbReference type="PANTHER" id="PTHR10695:SF46">
    <property type="entry name" value="BIFUNCTIONAL COENZYME A SYNTHASE-RELATED"/>
    <property type="match status" value="1"/>
</dbReference>
<comment type="catalytic activity">
    <reaction evidence="5">
        <text>3'-dephospho-CoA + ATP = ADP + CoA + H(+)</text>
        <dbReference type="Rhea" id="RHEA:18245"/>
        <dbReference type="ChEBI" id="CHEBI:15378"/>
        <dbReference type="ChEBI" id="CHEBI:30616"/>
        <dbReference type="ChEBI" id="CHEBI:57287"/>
        <dbReference type="ChEBI" id="CHEBI:57328"/>
        <dbReference type="ChEBI" id="CHEBI:456216"/>
        <dbReference type="EC" id="2.7.1.24"/>
    </reaction>
</comment>
<keyword evidence="4 5" id="KW-0173">Coenzyme A biosynthesis</keyword>
<evidence type="ECO:0000256" key="6">
    <source>
        <dbReference type="NCBIfam" id="TIGR00152"/>
    </source>
</evidence>
<organism evidence="7 8">
    <name type="scientific">Orbus sasakiae</name>
    <dbReference type="NCBI Taxonomy" id="1078475"/>
    <lineage>
        <taxon>Bacteria</taxon>
        <taxon>Pseudomonadati</taxon>
        <taxon>Pseudomonadota</taxon>
        <taxon>Gammaproteobacteria</taxon>
        <taxon>Orbales</taxon>
        <taxon>Orbaceae</taxon>
        <taxon>Orbus</taxon>
    </lineage>
</organism>
<comment type="pathway">
    <text evidence="5">Cofactor biosynthesis; coenzyme A biosynthesis; CoA from (R)-pantothenate: step 5/5.</text>
</comment>
<evidence type="ECO:0000256" key="4">
    <source>
        <dbReference type="ARBA" id="ARBA00022993"/>
    </source>
</evidence>
<comment type="subcellular location">
    <subcellularLocation>
        <location evidence="5">Cytoplasm</location>
    </subcellularLocation>
</comment>
<keyword evidence="5" id="KW-0963">Cytoplasm</keyword>
<dbReference type="CDD" id="cd02022">
    <property type="entry name" value="DPCK"/>
    <property type="match status" value="1"/>
</dbReference>
<reference evidence="8" key="1">
    <citation type="journal article" date="2019" name="Int. J. Syst. Evol. Microbiol.">
        <title>The Global Catalogue of Microorganisms (GCM) 10K type strain sequencing project: providing services to taxonomists for standard genome sequencing and annotation.</title>
        <authorList>
            <consortium name="The Broad Institute Genomics Platform"/>
            <consortium name="The Broad Institute Genome Sequencing Center for Infectious Disease"/>
            <person name="Wu L."/>
            <person name="Ma J."/>
        </authorList>
    </citation>
    <scope>NUCLEOTIDE SEQUENCE [LARGE SCALE GENOMIC DNA]</scope>
    <source>
        <strain evidence="8">JCM 18050</strain>
    </source>
</reference>
<dbReference type="GO" id="GO:0016301">
    <property type="term" value="F:kinase activity"/>
    <property type="evidence" value="ECO:0007669"/>
    <property type="project" value="UniProtKB-KW"/>
</dbReference>
<proteinExistence type="inferred from homology"/>
<keyword evidence="5" id="KW-0808">Transferase</keyword>
<dbReference type="HAMAP" id="MF_00376">
    <property type="entry name" value="Dephospho_CoA_kinase"/>
    <property type="match status" value="1"/>
</dbReference>
<dbReference type="PROSITE" id="PS51219">
    <property type="entry name" value="DPCK"/>
    <property type="match status" value="1"/>
</dbReference>
<gene>
    <name evidence="5 7" type="primary">coaE</name>
    <name evidence="7" type="ORF">GCM10023211_01160</name>
</gene>
<dbReference type="RefSeq" id="WP_345487647.1">
    <property type="nucleotide sequence ID" value="NZ_BAABHY010000001.1"/>
</dbReference>
<comment type="caution">
    <text evidence="7">The sequence shown here is derived from an EMBL/GenBank/DDBJ whole genome shotgun (WGS) entry which is preliminary data.</text>
</comment>
<keyword evidence="2 5" id="KW-0547">Nucleotide-binding</keyword>
<dbReference type="EMBL" id="BAABHY010000001">
    <property type="protein sequence ID" value="GAA5104079.1"/>
    <property type="molecule type" value="Genomic_DNA"/>
</dbReference>
<evidence type="ECO:0000256" key="2">
    <source>
        <dbReference type="ARBA" id="ARBA00022741"/>
    </source>
</evidence>
<keyword evidence="8" id="KW-1185">Reference proteome</keyword>
<comment type="function">
    <text evidence="5">Catalyzes the phosphorylation of the 3'-hydroxyl group of dephosphocoenzyme A to form coenzyme A.</text>
</comment>
<evidence type="ECO:0000256" key="1">
    <source>
        <dbReference type="ARBA" id="ARBA00009018"/>
    </source>
</evidence>
<comment type="similarity">
    <text evidence="1 5">Belongs to the CoaE family.</text>
</comment>
<dbReference type="Gene3D" id="3.40.50.300">
    <property type="entry name" value="P-loop containing nucleotide triphosphate hydrolases"/>
    <property type="match status" value="1"/>
</dbReference>
<dbReference type="Pfam" id="PF01121">
    <property type="entry name" value="CoaE"/>
    <property type="match status" value="1"/>
</dbReference>